<organism evidence="2 3">
    <name type="scientific">candidate division GN15 bacterium</name>
    <dbReference type="NCBI Taxonomy" id="2072418"/>
    <lineage>
        <taxon>Bacteria</taxon>
        <taxon>candidate division GN15</taxon>
    </lineage>
</organism>
<gene>
    <name evidence="2" type="ORF">C3F09_12720</name>
</gene>
<dbReference type="AlphaFoldDB" id="A0A855X322"/>
<evidence type="ECO:0000313" key="2">
    <source>
        <dbReference type="EMBL" id="PWB67850.1"/>
    </source>
</evidence>
<dbReference type="EMBL" id="PQAP01000228">
    <property type="protein sequence ID" value="PWB67850.1"/>
    <property type="molecule type" value="Genomic_DNA"/>
</dbReference>
<keyword evidence="1" id="KW-0732">Signal</keyword>
<feature type="chain" id="PRO_5032541806" description="DUF4412 domain-containing protein" evidence="1">
    <location>
        <begin position="21"/>
        <end position="224"/>
    </location>
</feature>
<accession>A0A855X322</accession>
<comment type="caution">
    <text evidence="2">The sequence shown here is derived from an EMBL/GenBank/DDBJ whole genome shotgun (WGS) entry which is preliminary data.</text>
</comment>
<evidence type="ECO:0000313" key="3">
    <source>
        <dbReference type="Proteomes" id="UP000250918"/>
    </source>
</evidence>
<protein>
    <recommendedName>
        <fullName evidence="4">DUF4412 domain-containing protein</fullName>
    </recommendedName>
</protein>
<evidence type="ECO:0008006" key="4">
    <source>
        <dbReference type="Google" id="ProtNLM"/>
    </source>
</evidence>
<feature type="signal peptide" evidence="1">
    <location>
        <begin position="1"/>
        <end position="20"/>
    </location>
</feature>
<sequence length="224" mass="24894">MKRWMMWGIIVLVVASAAFAARKKEAAGIVKDKVYQDAEYGFQFKVNDNWSAKVGKADLNSRVILIQKNWAVPPQYAAAKDYTYIPHAFVFADTTGLSAAAIIDSLLSPTYKSKLKKEITKEWEFLDLPNRVVKNRRTMTIAGQTAVMWQAECRYVKDIAASASSNAGVQVSGAYSGMILAIKNGDTLFLVLLMCESNFLNEVMTEVKGMLMEDTSLQWVKAGN</sequence>
<proteinExistence type="predicted"/>
<name>A0A855X322_9BACT</name>
<reference evidence="2 3" key="1">
    <citation type="journal article" date="2018" name="ISME J.">
        <title>A methanotrophic archaeon couples anaerobic oxidation of methane to Fe(III) reduction.</title>
        <authorList>
            <person name="Cai C."/>
            <person name="Leu A.O."/>
            <person name="Xie G.J."/>
            <person name="Guo J."/>
            <person name="Feng Y."/>
            <person name="Zhao J.X."/>
            <person name="Tyson G.W."/>
            <person name="Yuan Z."/>
            <person name="Hu S."/>
        </authorList>
    </citation>
    <scope>NUCLEOTIDE SEQUENCE [LARGE SCALE GENOMIC DNA]</scope>
    <source>
        <strain evidence="2">FeB_12</strain>
    </source>
</reference>
<evidence type="ECO:0000256" key="1">
    <source>
        <dbReference type="SAM" id="SignalP"/>
    </source>
</evidence>
<dbReference type="Proteomes" id="UP000250918">
    <property type="component" value="Unassembled WGS sequence"/>
</dbReference>